<feature type="transmembrane region" description="Helical" evidence="1">
    <location>
        <begin position="12"/>
        <end position="34"/>
    </location>
</feature>
<feature type="transmembrane region" description="Helical" evidence="1">
    <location>
        <begin position="72"/>
        <end position="95"/>
    </location>
</feature>
<reference evidence="2 3" key="1">
    <citation type="journal article" date="2015" name="Genome Announc.">
        <title>Complete Genome Sequence of Pseudoxanthomonas suwonensis Strain J1, a Cellulose-Degrading Bacterium Isolated from Leaf- and Wood-Enriched Soil.</title>
        <authorList>
            <person name="Hou L."/>
            <person name="Jiang J."/>
            <person name="Xu Z."/>
            <person name="Zhou Y."/>
            <person name="Leung F.C."/>
        </authorList>
    </citation>
    <scope>NUCLEOTIDE SEQUENCE [LARGE SCALE GENOMIC DNA]</scope>
    <source>
        <strain evidence="2 3">J1</strain>
    </source>
</reference>
<gene>
    <name evidence="2" type="ORF">WQ53_06215</name>
</gene>
<keyword evidence="1" id="KW-1133">Transmembrane helix</keyword>
<evidence type="ECO:0000313" key="2">
    <source>
        <dbReference type="EMBL" id="AKC86424.1"/>
    </source>
</evidence>
<dbReference type="PATRIC" id="fig|314722.6.peg.1324"/>
<evidence type="ECO:0008006" key="4">
    <source>
        <dbReference type="Google" id="ProtNLM"/>
    </source>
</evidence>
<keyword evidence="1" id="KW-0472">Membrane</keyword>
<dbReference type="EMBL" id="CP011144">
    <property type="protein sequence ID" value="AKC86424.1"/>
    <property type="molecule type" value="Genomic_DNA"/>
</dbReference>
<protein>
    <recommendedName>
        <fullName evidence="4">ATP synthase I chain</fullName>
    </recommendedName>
</protein>
<feature type="transmembrane region" description="Helical" evidence="1">
    <location>
        <begin position="40"/>
        <end position="60"/>
    </location>
</feature>
<proteinExistence type="predicted"/>
<keyword evidence="1" id="KW-0812">Transmembrane</keyword>
<sequence length="122" mass="12136">MLNSVAAGRRQAGRAIAWQVGATLLVALACLWQGPHWSVAALVGGGAVVLAGWFSARIALGGGVDAAVPALARLVAGVLAKWLVLVALLALGVLALGLPPLPLLAAAVVVLVAQVLTLALAR</sequence>
<evidence type="ECO:0000256" key="1">
    <source>
        <dbReference type="SAM" id="Phobius"/>
    </source>
</evidence>
<evidence type="ECO:0000313" key="3">
    <source>
        <dbReference type="Proteomes" id="UP000033067"/>
    </source>
</evidence>
<feature type="transmembrane region" description="Helical" evidence="1">
    <location>
        <begin position="101"/>
        <end position="121"/>
    </location>
</feature>
<organism evidence="2 3">
    <name type="scientific">Pseudoxanthomonas suwonensis</name>
    <dbReference type="NCBI Taxonomy" id="314722"/>
    <lineage>
        <taxon>Bacteria</taxon>
        <taxon>Pseudomonadati</taxon>
        <taxon>Pseudomonadota</taxon>
        <taxon>Gammaproteobacteria</taxon>
        <taxon>Lysobacterales</taxon>
        <taxon>Lysobacteraceae</taxon>
        <taxon>Pseudoxanthomonas</taxon>
    </lineage>
</organism>
<dbReference type="AlphaFoldDB" id="A0A0E3Z2W0"/>
<dbReference type="Proteomes" id="UP000033067">
    <property type="component" value="Chromosome"/>
</dbReference>
<keyword evidence="3" id="KW-1185">Reference proteome</keyword>
<accession>A0A0E3Z2W0</accession>
<name>A0A0E3Z2W0_9GAMM</name>
<dbReference type="KEGG" id="psuw:WQ53_06215"/>